<comment type="caution">
    <text evidence="1">The sequence shown here is derived from an EMBL/GenBank/DDBJ whole genome shotgun (WGS) entry which is preliminary data.</text>
</comment>
<evidence type="ECO:0000313" key="2">
    <source>
        <dbReference type="Proteomes" id="UP000629098"/>
    </source>
</evidence>
<proteinExistence type="predicted"/>
<dbReference type="AlphaFoldDB" id="A0A8J6XGP6"/>
<sequence length="70" mass="7678">MRLGRSPTYPYCVTHNLNTNSLSDSSSNLCLQAAIAQRCVKQVSWIDLTGSHAVAGKGANRERLQQSMLQ</sequence>
<protein>
    <submittedName>
        <fullName evidence="1">Uncharacterized protein</fullName>
    </submittedName>
</protein>
<organism evidence="1 2">
    <name type="scientific">Iningainema tapete BLCC-T55</name>
    <dbReference type="NCBI Taxonomy" id="2748662"/>
    <lineage>
        <taxon>Bacteria</taxon>
        <taxon>Bacillati</taxon>
        <taxon>Cyanobacteriota</taxon>
        <taxon>Cyanophyceae</taxon>
        <taxon>Nostocales</taxon>
        <taxon>Scytonemataceae</taxon>
        <taxon>Iningainema tapete</taxon>
    </lineage>
</organism>
<name>A0A8J6XGP6_9CYAN</name>
<dbReference type="Proteomes" id="UP000629098">
    <property type="component" value="Unassembled WGS sequence"/>
</dbReference>
<evidence type="ECO:0000313" key="1">
    <source>
        <dbReference type="EMBL" id="MBD2773933.1"/>
    </source>
</evidence>
<accession>A0A8J6XGP6</accession>
<gene>
    <name evidence="1" type="ORF">ICL16_18095</name>
</gene>
<dbReference type="RefSeq" id="WP_190830390.1">
    <property type="nucleotide sequence ID" value="NZ_CAWPPI010000061.1"/>
</dbReference>
<keyword evidence="2" id="KW-1185">Reference proteome</keyword>
<dbReference type="EMBL" id="JACXAE010000061">
    <property type="protein sequence ID" value="MBD2773933.1"/>
    <property type="molecule type" value="Genomic_DNA"/>
</dbReference>
<reference evidence="1" key="1">
    <citation type="submission" date="2020-09" db="EMBL/GenBank/DDBJ databases">
        <title>Iningainema tapete sp. nov. (Scytonemataceae, Cyanobacteria) from greenhouses in central Florida (USA) produces two types of nodularin with biosynthetic potential for microcystin-LR and anabaenopeptins.</title>
        <authorList>
            <person name="Berthold D.E."/>
            <person name="Lefler F.W."/>
            <person name="Huang I.-S."/>
            <person name="Abdulla H."/>
            <person name="Zimba P.V."/>
            <person name="Laughinghouse H.D. IV."/>
        </authorList>
    </citation>
    <scope>NUCLEOTIDE SEQUENCE</scope>
    <source>
        <strain evidence="1">BLCCT55</strain>
    </source>
</reference>